<gene>
    <name evidence="3" type="ORF">KW502_04310</name>
</gene>
<accession>A0ABS6VZJ6</accession>
<dbReference type="Proteomes" id="UP000719267">
    <property type="component" value="Unassembled WGS sequence"/>
</dbReference>
<organism evidence="3 4">
    <name type="scientific">Mesonia aestuariivivens</name>
    <dbReference type="NCBI Taxonomy" id="2796128"/>
    <lineage>
        <taxon>Bacteria</taxon>
        <taxon>Pseudomonadati</taxon>
        <taxon>Bacteroidota</taxon>
        <taxon>Flavobacteriia</taxon>
        <taxon>Flavobacteriales</taxon>
        <taxon>Flavobacteriaceae</taxon>
        <taxon>Mesonia</taxon>
    </lineage>
</organism>
<proteinExistence type="predicted"/>
<dbReference type="Pfam" id="PF00932">
    <property type="entry name" value="LTD"/>
    <property type="match status" value="1"/>
</dbReference>
<feature type="domain" description="LTD" evidence="2">
    <location>
        <begin position="23"/>
        <end position="83"/>
    </location>
</feature>
<dbReference type="InterPro" id="IPR001322">
    <property type="entry name" value="Lamin_tail_dom"/>
</dbReference>
<evidence type="ECO:0000256" key="1">
    <source>
        <dbReference type="SAM" id="SignalP"/>
    </source>
</evidence>
<sequence>MIKTITLKFSLIFIFFLNLSLHSQDLAINEIMASNDDVVADEEGDYEDWIEIFNYGNTAINLDGFGLTDDSADLFQWVFPAYIIQQ</sequence>
<evidence type="ECO:0000259" key="2">
    <source>
        <dbReference type="Pfam" id="PF00932"/>
    </source>
</evidence>
<comment type="caution">
    <text evidence="3">The sequence shown here is derived from an EMBL/GenBank/DDBJ whole genome shotgun (WGS) entry which is preliminary data.</text>
</comment>
<keyword evidence="1" id="KW-0732">Signal</keyword>
<feature type="signal peptide" evidence="1">
    <location>
        <begin position="1"/>
        <end position="23"/>
    </location>
</feature>
<reference evidence="3 4" key="1">
    <citation type="submission" date="2021-07" db="EMBL/GenBank/DDBJ databases">
        <title>Mesonia aestuariivivens sp. nov., isolated from a tidal flat.</title>
        <authorList>
            <person name="Kim Y.-O."/>
            <person name="Yoon J.-H."/>
        </authorList>
    </citation>
    <scope>NUCLEOTIDE SEQUENCE [LARGE SCALE GENOMIC DNA]</scope>
    <source>
        <strain evidence="3 4">JHPTF-M18</strain>
    </source>
</reference>
<name>A0ABS6VZJ6_9FLAO</name>
<evidence type="ECO:0000313" key="3">
    <source>
        <dbReference type="EMBL" id="MBW2961021.1"/>
    </source>
</evidence>
<evidence type="ECO:0000313" key="4">
    <source>
        <dbReference type="Proteomes" id="UP000719267"/>
    </source>
</evidence>
<keyword evidence="4" id="KW-1185">Reference proteome</keyword>
<dbReference type="RefSeq" id="WP_219039305.1">
    <property type="nucleotide sequence ID" value="NZ_JAHWDF010000003.1"/>
</dbReference>
<feature type="chain" id="PRO_5046229586" evidence="1">
    <location>
        <begin position="24"/>
        <end position="86"/>
    </location>
</feature>
<protein>
    <submittedName>
        <fullName evidence="3">Lamin tail domain-containing protein</fullName>
    </submittedName>
</protein>
<dbReference type="EMBL" id="JAHWDF010000003">
    <property type="protein sequence ID" value="MBW2961021.1"/>
    <property type="molecule type" value="Genomic_DNA"/>
</dbReference>